<dbReference type="Pfam" id="PF03055">
    <property type="entry name" value="RPE65"/>
    <property type="match status" value="1"/>
</dbReference>
<feature type="binding site" evidence="5">
    <location>
        <position position="154"/>
    </location>
    <ligand>
        <name>Fe cation</name>
        <dbReference type="ChEBI" id="CHEBI:24875"/>
        <note>catalytic</note>
    </ligand>
</feature>
<evidence type="ECO:0000256" key="5">
    <source>
        <dbReference type="PIRSR" id="PIRSR604294-1"/>
    </source>
</evidence>
<organism evidence="7 8">
    <name type="scientific">Paraburkholderia phenazinium</name>
    <dbReference type="NCBI Taxonomy" id="60549"/>
    <lineage>
        <taxon>Bacteria</taxon>
        <taxon>Pseudomonadati</taxon>
        <taxon>Pseudomonadota</taxon>
        <taxon>Betaproteobacteria</taxon>
        <taxon>Burkholderiales</taxon>
        <taxon>Burkholderiaceae</taxon>
        <taxon>Paraburkholderia</taxon>
    </lineage>
</organism>
<dbReference type="PANTHER" id="PTHR10543">
    <property type="entry name" value="BETA-CAROTENE DIOXYGENASE"/>
    <property type="match status" value="1"/>
</dbReference>
<dbReference type="Proteomes" id="UP000185151">
    <property type="component" value="Unassembled WGS sequence"/>
</dbReference>
<comment type="cofactor">
    <cofactor evidence="5">
        <name>Fe(2+)</name>
        <dbReference type="ChEBI" id="CHEBI:29033"/>
    </cofactor>
    <text evidence="5">Binds 1 Fe(2+) ion per subunit.</text>
</comment>
<dbReference type="AlphaFoldDB" id="A0A1N6FGT0"/>
<proteinExistence type="inferred from homology"/>
<comment type="similarity">
    <text evidence="1">Belongs to the carotenoid oxygenase family.</text>
</comment>
<keyword evidence="4 5" id="KW-0408">Iron</keyword>
<dbReference type="GO" id="GO:0016121">
    <property type="term" value="P:carotene catabolic process"/>
    <property type="evidence" value="ECO:0007669"/>
    <property type="project" value="TreeGrafter"/>
</dbReference>
<evidence type="ECO:0000256" key="1">
    <source>
        <dbReference type="ARBA" id="ARBA00006787"/>
    </source>
</evidence>
<dbReference type="GO" id="GO:0046872">
    <property type="term" value="F:metal ion binding"/>
    <property type="evidence" value="ECO:0007669"/>
    <property type="project" value="UniProtKB-KW"/>
</dbReference>
<evidence type="ECO:0000256" key="6">
    <source>
        <dbReference type="SAM" id="MobiDB-lite"/>
    </source>
</evidence>
<feature type="compositionally biased region" description="Low complexity" evidence="6">
    <location>
        <begin position="468"/>
        <end position="477"/>
    </location>
</feature>
<accession>A0A1N6FGT0</accession>
<evidence type="ECO:0000256" key="3">
    <source>
        <dbReference type="ARBA" id="ARBA00023002"/>
    </source>
</evidence>
<keyword evidence="8" id="KW-1185">Reference proteome</keyword>
<feature type="region of interest" description="Disordered" evidence="6">
    <location>
        <begin position="455"/>
        <end position="477"/>
    </location>
</feature>
<dbReference type="GO" id="GO:0010436">
    <property type="term" value="F:carotenoid dioxygenase activity"/>
    <property type="evidence" value="ECO:0007669"/>
    <property type="project" value="TreeGrafter"/>
</dbReference>
<feature type="binding site" evidence="5">
    <location>
        <position position="265"/>
    </location>
    <ligand>
        <name>Fe cation</name>
        <dbReference type="ChEBI" id="CHEBI:24875"/>
        <note>catalytic</note>
    </ligand>
</feature>
<dbReference type="InterPro" id="IPR004294">
    <property type="entry name" value="Carotenoid_Oase"/>
</dbReference>
<dbReference type="PANTHER" id="PTHR10543:SF89">
    <property type="entry name" value="CAROTENOID 9,10(9',10')-CLEAVAGE DIOXYGENASE 1"/>
    <property type="match status" value="1"/>
</dbReference>
<sequence length="477" mass="52233">MTSDMTTLDLNAGATAPVVDEIDLVDLRVTGTIPRDLNGVLIRNGPNPLQGRFEGNNVLNWWPEAAMWHGISFQDGRVTGYRNRWARTQRWAKVHAPDIAASLLDTNPNVNVLHHAGEILALAEGGAPLAMTAGLESLGTSRRHPGLAGGMTAHPKIDPETGELMTFRADWQKPWLRYGVTDANGAPGVDVEIAVPSASMMHDMAITATRSILLDLNVAYDFSMLSRGYRMPLRWHDERQARIGVMPRHGGEVRWFEIAPCFIQHGVNAYDVGTSTVVLDAVRYTHYLRVADRGAAFEDNPVGVLRRYVIDLDRGTVTETQLDDAGIELPRINEGRTGRPYRFAYAAEQPTNREIRGVVRYDLADASMQRYRVPEGDQNSEPVFVARPDATAEDDGWLLVCVYRRATDTSDVVILDGRDIASAPIATVQLPRRIPAGFHGAWLPIVSGVNATAVRSPDAAGMPGAGQSRSSSSRSRG</sequence>
<feature type="binding site" evidence="5">
    <location>
        <position position="439"/>
    </location>
    <ligand>
        <name>Fe cation</name>
        <dbReference type="ChEBI" id="CHEBI:24875"/>
        <note>catalytic</note>
    </ligand>
</feature>
<feature type="binding site" evidence="5">
    <location>
        <position position="202"/>
    </location>
    <ligand>
        <name>Fe cation</name>
        <dbReference type="ChEBI" id="CHEBI:24875"/>
        <note>catalytic</note>
    </ligand>
</feature>
<name>A0A1N6FGT0_9BURK</name>
<evidence type="ECO:0000313" key="7">
    <source>
        <dbReference type="EMBL" id="SIN94455.1"/>
    </source>
</evidence>
<evidence type="ECO:0000313" key="8">
    <source>
        <dbReference type="Proteomes" id="UP000185151"/>
    </source>
</evidence>
<evidence type="ECO:0000256" key="4">
    <source>
        <dbReference type="ARBA" id="ARBA00023004"/>
    </source>
</evidence>
<dbReference type="EMBL" id="FSRU01000001">
    <property type="protein sequence ID" value="SIN94455.1"/>
    <property type="molecule type" value="Genomic_DNA"/>
</dbReference>
<keyword evidence="3" id="KW-0560">Oxidoreductase</keyword>
<keyword evidence="7" id="KW-0223">Dioxygenase</keyword>
<gene>
    <name evidence="7" type="ORF">SAMN05444165_0191</name>
</gene>
<protein>
    <submittedName>
        <fullName evidence="7">Carotenoid cleavage dioxygenase</fullName>
    </submittedName>
</protein>
<keyword evidence="2 5" id="KW-0479">Metal-binding</keyword>
<evidence type="ECO:0000256" key="2">
    <source>
        <dbReference type="ARBA" id="ARBA00022723"/>
    </source>
</evidence>
<reference evidence="7 8" key="1">
    <citation type="submission" date="2016-11" db="EMBL/GenBank/DDBJ databases">
        <authorList>
            <person name="Jaros S."/>
            <person name="Januszkiewicz K."/>
            <person name="Wedrychowicz H."/>
        </authorList>
    </citation>
    <scope>NUCLEOTIDE SEQUENCE [LARGE SCALE GENOMIC DNA]</scope>
    <source>
        <strain evidence="7 8">GAS95</strain>
    </source>
</reference>